<organism evidence="1 2">
    <name type="scientific">Tunturiibacter gelidiferens</name>
    <dbReference type="NCBI Taxonomy" id="3069689"/>
    <lineage>
        <taxon>Bacteria</taxon>
        <taxon>Pseudomonadati</taxon>
        <taxon>Acidobacteriota</taxon>
        <taxon>Terriglobia</taxon>
        <taxon>Terriglobales</taxon>
        <taxon>Acidobacteriaceae</taxon>
        <taxon>Tunturiibacter</taxon>
    </lineage>
</organism>
<dbReference type="EMBL" id="JACHEB010000018">
    <property type="protein sequence ID" value="MBB5331831.1"/>
    <property type="molecule type" value="Genomic_DNA"/>
</dbReference>
<dbReference type="AlphaFoldDB" id="A0A9X0QJV5"/>
<proteinExistence type="predicted"/>
<keyword evidence="2" id="KW-1185">Reference proteome</keyword>
<sequence>MLAFFGYASLRSPAAYAMQEPAQVELPDTDRDGLSDEVEQALLSQFEPAFWVGKNDCSNLPSEFSRDVKTPTVEREDGTIYGQAFVSGLAKTGSQTVELHYYHLWKTDCGEHGHPLDTEHVAALVRRADDGSAFGHWTAVYWYAAAHENTVCDVSQIARASTVDAVDHGAKVWISPGKHASYLSESFCREGCGADRCEAMVPLKTTKIVNLGEIGHPMNGSLFVSSTAWPLAAKMSSTNFPAETIARLEVMPRNDVALFNAGRHPAQGVIAVSGSTGGAILNSGENTTGAIGVAGDSTGNALEKSYRNTKHALGASVRSVGKALHVTPKSSEKPEE</sequence>
<dbReference type="RefSeq" id="WP_183981602.1">
    <property type="nucleotide sequence ID" value="NZ_JACHEB010000018.1"/>
</dbReference>
<accession>A0A9X0QJV5</accession>
<gene>
    <name evidence="1" type="ORF">HDF14_005480</name>
</gene>
<evidence type="ECO:0000313" key="2">
    <source>
        <dbReference type="Proteomes" id="UP000535182"/>
    </source>
</evidence>
<reference evidence="1 2" key="1">
    <citation type="submission" date="2020-08" db="EMBL/GenBank/DDBJ databases">
        <title>Genomic Encyclopedia of Type Strains, Phase IV (KMG-V): Genome sequencing to study the core and pangenomes of soil and plant-associated prokaryotes.</title>
        <authorList>
            <person name="Whitman W."/>
        </authorList>
    </citation>
    <scope>NUCLEOTIDE SEQUENCE [LARGE SCALE GENOMIC DNA]</scope>
    <source>
        <strain evidence="1 2">X5P2</strain>
    </source>
</reference>
<evidence type="ECO:0000313" key="1">
    <source>
        <dbReference type="EMBL" id="MBB5331831.1"/>
    </source>
</evidence>
<comment type="caution">
    <text evidence="1">The sequence shown here is derived from an EMBL/GenBank/DDBJ whole genome shotgun (WGS) entry which is preliminary data.</text>
</comment>
<name>A0A9X0QJV5_9BACT</name>
<dbReference type="Proteomes" id="UP000535182">
    <property type="component" value="Unassembled WGS sequence"/>
</dbReference>
<protein>
    <submittedName>
        <fullName evidence="1">Uncharacterized protein</fullName>
    </submittedName>
</protein>